<dbReference type="EMBL" id="QRAS01000002">
    <property type="protein sequence ID" value="RDL06688.1"/>
    <property type="molecule type" value="Genomic_DNA"/>
</dbReference>
<dbReference type="GO" id="GO:0022857">
    <property type="term" value="F:transmembrane transporter activity"/>
    <property type="evidence" value="ECO:0007669"/>
    <property type="project" value="InterPro"/>
</dbReference>
<dbReference type="PANTHER" id="PTHR42770">
    <property type="entry name" value="AMINO ACID TRANSPORTER-RELATED"/>
    <property type="match status" value="1"/>
</dbReference>
<evidence type="ECO:0000256" key="4">
    <source>
        <dbReference type="ARBA" id="ARBA00022989"/>
    </source>
</evidence>
<dbReference type="PANTHER" id="PTHR42770:SF18">
    <property type="entry name" value="ARGININE_AGMATINE ANTIPORTER"/>
    <property type="match status" value="1"/>
</dbReference>
<accession>A0A288QZB6</accession>
<dbReference type="Gene3D" id="1.20.1740.10">
    <property type="entry name" value="Amino acid/polyamine transporter I"/>
    <property type="match status" value="1"/>
</dbReference>
<dbReference type="Proteomes" id="UP000254912">
    <property type="component" value="Unassembled WGS sequence"/>
</dbReference>
<protein>
    <submittedName>
        <fullName evidence="6">Amino acid/polyamine/organocation transporter (APC superfamily)</fullName>
    </submittedName>
</protein>
<sequence length="429" mass="45408">MHNSTVEKHKFGLFALILFGINGIIGTGIFLLPGQVYQLVGNAGILVAILDALLVLTIALSFAEASSRFHENGGAFLYTKSAFGEFPGYLVGFMTYVIRIIAWSAMVAGLSTVLGVTFPVLGSALWQKLIPVILIVALTILNLAGVQFVKVANSIATIAKLIPLILFIAIGIFFFNTDNLTPLVPAHTTVAHFGTAAVTLLYAFTGFETMTIAAEDYRNPAKNLPRALISAIVIVAIIYVSIITITNSILGQDLIGQQAPLQVAFGKIAGNLGMSLIAAGSIISMLGIVIHASFESPRSGQSMAQQGALPKPLATLNHNGVPARAIIITSILTLLLTLSGQFETLAQLSVVARFAQYIPTILAVIYFQLSKKGPAASIKLPLGPVIPMIAVVLSVWLLTQAEPALLLFGLFGLLVAAASYFITKALLKK</sequence>
<evidence type="ECO:0000313" key="6">
    <source>
        <dbReference type="EMBL" id="RDL06688.1"/>
    </source>
</evidence>
<keyword evidence="2" id="KW-1003">Cell membrane</keyword>
<dbReference type="PIRSF" id="PIRSF006060">
    <property type="entry name" value="AA_transporter"/>
    <property type="match status" value="1"/>
</dbReference>
<proteinExistence type="predicted"/>
<dbReference type="InterPro" id="IPR002293">
    <property type="entry name" value="AA/rel_permease1"/>
</dbReference>
<comment type="subcellular location">
    <subcellularLocation>
        <location evidence="1">Cell membrane</location>
        <topology evidence="1">Multi-pass membrane protein</topology>
    </subcellularLocation>
</comment>
<keyword evidence="3" id="KW-0812">Transmembrane</keyword>
<reference evidence="6 7" key="1">
    <citation type="submission" date="2018-07" db="EMBL/GenBank/DDBJ databases">
        <title>Genomic Encyclopedia of Type Strains, Phase III (KMG-III): the genomes of soil and plant-associated and newly described type strains.</title>
        <authorList>
            <person name="Whitman W."/>
        </authorList>
    </citation>
    <scope>NUCLEOTIDE SEQUENCE [LARGE SCALE GENOMIC DNA]</scope>
    <source>
        <strain evidence="6 7">CECT 7031</strain>
    </source>
</reference>
<dbReference type="GO" id="GO:0005886">
    <property type="term" value="C:plasma membrane"/>
    <property type="evidence" value="ECO:0007669"/>
    <property type="project" value="UniProtKB-SubCell"/>
</dbReference>
<keyword evidence="7" id="KW-1185">Reference proteome</keyword>
<dbReference type="GeneID" id="94546793"/>
<organism evidence="6 7">
    <name type="scientific">Weissella soli</name>
    <dbReference type="NCBI Taxonomy" id="155866"/>
    <lineage>
        <taxon>Bacteria</taxon>
        <taxon>Bacillati</taxon>
        <taxon>Bacillota</taxon>
        <taxon>Bacilli</taxon>
        <taxon>Lactobacillales</taxon>
        <taxon>Lactobacillaceae</taxon>
        <taxon>Weissella</taxon>
    </lineage>
</organism>
<evidence type="ECO:0000256" key="1">
    <source>
        <dbReference type="ARBA" id="ARBA00004651"/>
    </source>
</evidence>
<dbReference type="RefSeq" id="WP_070230761.1">
    <property type="nucleotide sequence ID" value="NZ_BJYO01000003.1"/>
</dbReference>
<evidence type="ECO:0000256" key="2">
    <source>
        <dbReference type="ARBA" id="ARBA00022475"/>
    </source>
</evidence>
<evidence type="ECO:0000256" key="3">
    <source>
        <dbReference type="ARBA" id="ARBA00022692"/>
    </source>
</evidence>
<comment type="caution">
    <text evidence="6">The sequence shown here is derived from an EMBL/GenBank/DDBJ whole genome shotgun (WGS) entry which is preliminary data.</text>
</comment>
<evidence type="ECO:0000313" key="7">
    <source>
        <dbReference type="Proteomes" id="UP000254912"/>
    </source>
</evidence>
<evidence type="ECO:0000256" key="5">
    <source>
        <dbReference type="ARBA" id="ARBA00023136"/>
    </source>
</evidence>
<keyword evidence="5" id="KW-0472">Membrane</keyword>
<dbReference type="AlphaFoldDB" id="A0A288QZB6"/>
<gene>
    <name evidence="6" type="ORF">DFP99_1077</name>
</gene>
<dbReference type="InterPro" id="IPR050367">
    <property type="entry name" value="APC_superfamily"/>
</dbReference>
<dbReference type="Pfam" id="PF13520">
    <property type="entry name" value="AA_permease_2"/>
    <property type="match status" value="1"/>
</dbReference>
<name>A0A288QZB6_9LACO</name>
<keyword evidence="4" id="KW-1133">Transmembrane helix</keyword>
<dbReference type="KEGG" id="wso:WSWS_01612"/>